<dbReference type="EMBL" id="VCQV01000051">
    <property type="protein sequence ID" value="TWP33000.1"/>
    <property type="molecule type" value="Genomic_DNA"/>
</dbReference>
<feature type="modified residue" description="4-aspartylphosphate" evidence="4">
    <location>
        <position position="63"/>
    </location>
</feature>
<evidence type="ECO:0000256" key="1">
    <source>
        <dbReference type="ARBA" id="ARBA00023015"/>
    </source>
</evidence>
<evidence type="ECO:0000259" key="5">
    <source>
        <dbReference type="PROSITE" id="PS50110"/>
    </source>
</evidence>
<dbReference type="InterPro" id="IPR000792">
    <property type="entry name" value="Tscrpt_reg_LuxR_C"/>
</dbReference>
<dbReference type="SUPFAM" id="SSF46894">
    <property type="entry name" value="C-terminal effector domain of the bipartite response regulators"/>
    <property type="match status" value="1"/>
</dbReference>
<name>A0A563DRX9_9MICO</name>
<dbReference type="PRINTS" id="PR00038">
    <property type="entry name" value="HTHLUXR"/>
</dbReference>
<dbReference type="GO" id="GO:0003677">
    <property type="term" value="F:DNA binding"/>
    <property type="evidence" value="ECO:0007669"/>
    <property type="project" value="UniProtKB-KW"/>
</dbReference>
<organism evidence="6 7">
    <name type="scientific">Leekyejoonella antrihumi</name>
    <dbReference type="NCBI Taxonomy" id="1660198"/>
    <lineage>
        <taxon>Bacteria</taxon>
        <taxon>Bacillati</taxon>
        <taxon>Actinomycetota</taxon>
        <taxon>Actinomycetes</taxon>
        <taxon>Micrococcales</taxon>
        <taxon>Dermacoccaceae</taxon>
        <taxon>Leekyejoonella</taxon>
    </lineage>
</organism>
<dbReference type="GO" id="GO:0000160">
    <property type="term" value="P:phosphorelay signal transduction system"/>
    <property type="evidence" value="ECO:0007669"/>
    <property type="project" value="InterPro"/>
</dbReference>
<evidence type="ECO:0000256" key="3">
    <source>
        <dbReference type="ARBA" id="ARBA00023163"/>
    </source>
</evidence>
<dbReference type="Pfam" id="PF00196">
    <property type="entry name" value="GerE"/>
    <property type="match status" value="1"/>
</dbReference>
<dbReference type="PANTHER" id="PTHR43214">
    <property type="entry name" value="TWO-COMPONENT RESPONSE REGULATOR"/>
    <property type="match status" value="1"/>
</dbReference>
<keyword evidence="4" id="KW-0597">Phosphoprotein</keyword>
<sequence>MEQVDRPLRICGIDDHELVLVGIIGQLREESVDFEWLGSATTWPELEQLLALQSSPPDIVLVDLQYPDDTNPNEVIATLTSRGIRCVVLTSLLVPVPIQSALEAGAVGVMLKGDKPQVLVHTLTQLAQGEEFAASSDLAFALANDADLCVRLAPQEVNVLRQIADGLSQTETAHALNIKPSTVKTYLNRVFAEYRSNGRYVASAHGAIKEARADGYLNR</sequence>
<comment type="caution">
    <text evidence="6">The sequence shown here is derived from an EMBL/GenBank/DDBJ whole genome shotgun (WGS) entry which is preliminary data.</text>
</comment>
<dbReference type="OrthoDB" id="4928917at2"/>
<dbReference type="RefSeq" id="WP_146320794.1">
    <property type="nucleotide sequence ID" value="NZ_VCQV01000051.1"/>
</dbReference>
<reference evidence="6 7" key="2">
    <citation type="submission" date="2019-08" db="EMBL/GenBank/DDBJ databases">
        <title>Jejuicoccus antrihumi gen. nov., sp. nov., a new member of the family Dermacoccaceae isolated from a cave.</title>
        <authorList>
            <person name="Schumann P."/>
            <person name="Kim I.S."/>
        </authorList>
    </citation>
    <scope>NUCLEOTIDE SEQUENCE [LARGE SCALE GENOMIC DNA]</scope>
    <source>
        <strain evidence="6 7">C5-26</strain>
    </source>
</reference>
<dbReference type="Proteomes" id="UP000320244">
    <property type="component" value="Unassembled WGS sequence"/>
</dbReference>
<keyword evidence="3" id="KW-0804">Transcription</keyword>
<dbReference type="InterPro" id="IPR001789">
    <property type="entry name" value="Sig_transdc_resp-reg_receiver"/>
</dbReference>
<evidence type="ECO:0000313" key="7">
    <source>
        <dbReference type="Proteomes" id="UP000320244"/>
    </source>
</evidence>
<feature type="domain" description="Response regulatory" evidence="5">
    <location>
        <begin position="9"/>
        <end position="127"/>
    </location>
</feature>
<dbReference type="PROSITE" id="PS50110">
    <property type="entry name" value="RESPONSE_REGULATORY"/>
    <property type="match status" value="1"/>
</dbReference>
<evidence type="ECO:0000256" key="2">
    <source>
        <dbReference type="ARBA" id="ARBA00023125"/>
    </source>
</evidence>
<keyword evidence="1" id="KW-0805">Transcription regulation</keyword>
<dbReference type="PANTHER" id="PTHR43214:SF41">
    <property type="entry name" value="NITRATE_NITRITE RESPONSE REGULATOR PROTEIN NARP"/>
    <property type="match status" value="1"/>
</dbReference>
<dbReference type="Gene3D" id="3.40.50.2300">
    <property type="match status" value="1"/>
</dbReference>
<accession>A0A563DRX9</accession>
<dbReference type="SMART" id="SM00421">
    <property type="entry name" value="HTH_LUXR"/>
    <property type="match status" value="1"/>
</dbReference>
<dbReference type="SMART" id="SM00448">
    <property type="entry name" value="REC"/>
    <property type="match status" value="1"/>
</dbReference>
<dbReference type="InterPro" id="IPR016032">
    <property type="entry name" value="Sig_transdc_resp-reg_C-effctor"/>
</dbReference>
<dbReference type="AlphaFoldDB" id="A0A563DRX9"/>
<proteinExistence type="predicted"/>
<reference evidence="6 7" key="1">
    <citation type="submission" date="2019-05" db="EMBL/GenBank/DDBJ databases">
        <authorList>
            <person name="Lee S.D."/>
        </authorList>
    </citation>
    <scope>NUCLEOTIDE SEQUENCE [LARGE SCALE GENOMIC DNA]</scope>
    <source>
        <strain evidence="6 7">C5-26</strain>
    </source>
</reference>
<evidence type="ECO:0000313" key="6">
    <source>
        <dbReference type="EMBL" id="TWP33000.1"/>
    </source>
</evidence>
<keyword evidence="2" id="KW-0238">DNA-binding</keyword>
<protein>
    <submittedName>
        <fullName evidence="6">Response regulator transcription factor</fullName>
    </submittedName>
</protein>
<keyword evidence="7" id="KW-1185">Reference proteome</keyword>
<gene>
    <name evidence="6" type="ORF">FGL98_22660</name>
</gene>
<dbReference type="GO" id="GO:0006355">
    <property type="term" value="P:regulation of DNA-templated transcription"/>
    <property type="evidence" value="ECO:0007669"/>
    <property type="project" value="InterPro"/>
</dbReference>
<dbReference type="InterPro" id="IPR011006">
    <property type="entry name" value="CheY-like_superfamily"/>
</dbReference>
<dbReference type="InterPro" id="IPR039420">
    <property type="entry name" value="WalR-like"/>
</dbReference>
<evidence type="ECO:0000256" key="4">
    <source>
        <dbReference type="PROSITE-ProRule" id="PRU00169"/>
    </source>
</evidence>
<dbReference type="SUPFAM" id="SSF52172">
    <property type="entry name" value="CheY-like"/>
    <property type="match status" value="1"/>
</dbReference>